<dbReference type="Pfam" id="PF01494">
    <property type="entry name" value="FAD_binding_3"/>
    <property type="match status" value="1"/>
</dbReference>
<evidence type="ECO:0000313" key="3">
    <source>
        <dbReference type="Proteomes" id="UP001551329"/>
    </source>
</evidence>
<proteinExistence type="predicted"/>
<evidence type="ECO:0000259" key="1">
    <source>
        <dbReference type="Pfam" id="PF01494"/>
    </source>
</evidence>
<feature type="domain" description="FAD-binding" evidence="1">
    <location>
        <begin position="10"/>
        <end position="204"/>
    </location>
</feature>
<keyword evidence="2" id="KW-0560">Oxidoreductase</keyword>
<keyword evidence="3" id="KW-1185">Reference proteome</keyword>
<dbReference type="InterPro" id="IPR050407">
    <property type="entry name" value="Geranylgeranyl_reductase"/>
</dbReference>
<gene>
    <name evidence="2" type="ORF">AB0A88_08595</name>
</gene>
<name>A0ABV3C7D1_9ACTN</name>
<dbReference type="SUPFAM" id="SSF51905">
    <property type="entry name" value="FAD/NAD(P)-binding domain"/>
    <property type="match status" value="1"/>
</dbReference>
<evidence type="ECO:0000313" key="2">
    <source>
        <dbReference type="EMBL" id="MEU7070190.1"/>
    </source>
</evidence>
<dbReference type="InterPro" id="IPR002938">
    <property type="entry name" value="FAD-bd"/>
</dbReference>
<comment type="caution">
    <text evidence="2">The sequence shown here is derived from an EMBL/GenBank/DDBJ whole genome shotgun (WGS) entry which is preliminary data.</text>
</comment>
<protein>
    <submittedName>
        <fullName evidence="2">NAD(P)/FAD-dependent oxidoreductase</fullName>
        <ecNumber evidence="2">1.-.-.-</ecNumber>
    </submittedName>
</protein>
<dbReference type="Proteomes" id="UP001551329">
    <property type="component" value="Unassembled WGS sequence"/>
</dbReference>
<dbReference type="InterPro" id="IPR036188">
    <property type="entry name" value="FAD/NAD-bd_sf"/>
</dbReference>
<dbReference type="EMBL" id="JBEZAE010000004">
    <property type="protein sequence ID" value="MEU7070190.1"/>
    <property type="molecule type" value="Genomic_DNA"/>
</dbReference>
<dbReference type="PRINTS" id="PR00420">
    <property type="entry name" value="RNGMNOXGNASE"/>
</dbReference>
<dbReference type="GO" id="GO:0016491">
    <property type="term" value="F:oxidoreductase activity"/>
    <property type="evidence" value="ECO:0007669"/>
    <property type="project" value="UniProtKB-KW"/>
</dbReference>
<organism evidence="2 3">
    <name type="scientific">Streptomyces narbonensis</name>
    <dbReference type="NCBI Taxonomy" id="67333"/>
    <lineage>
        <taxon>Bacteria</taxon>
        <taxon>Bacillati</taxon>
        <taxon>Actinomycetota</taxon>
        <taxon>Actinomycetes</taxon>
        <taxon>Kitasatosporales</taxon>
        <taxon>Streptomycetaceae</taxon>
        <taxon>Streptomyces</taxon>
    </lineage>
</organism>
<dbReference type="PANTHER" id="PTHR42685:SF22">
    <property type="entry name" value="CONDITIONED MEDIUM FACTOR RECEPTOR 1"/>
    <property type="match status" value="1"/>
</dbReference>
<sequence>MTKPESPVHDYDVVIGGAGLAGSAAAILLARRGVRVALLERRSDPGAYKVLCTHSLTANAYPVLEELGLVPALEKAGAVRNEARWYTRWGWIHPKPEPAGPPLPYGYNVRRSTLDPLIRSRAAETPGVDLLLGHQVTGLIREAGRTVGVRASTPGGEREIRARLVVGADGRDSPVARFAEVPTQEYENTRFGYLAHFRGLPLRDGIAHTWFLEPDMAYAFPNDDGVTVVAVLPDKKWLPAFRADLEGSFLAFVRDLPDAPPIDSAERVTKIIGTVDYPLRSRRPTAPGLALIGDAALTSDPLWGVGCGWALETAKWLTEAIAPAVTGAGDLDQALAAYGRGHRRRLTGHQKLAVDFAKARPFNPVERLIFSAAARDESLARHMHLFASRLIGPFRFVNPVIMARSWAVNLKHRRA</sequence>
<dbReference type="Gene3D" id="3.50.50.60">
    <property type="entry name" value="FAD/NAD(P)-binding domain"/>
    <property type="match status" value="1"/>
</dbReference>
<dbReference type="RefSeq" id="WP_358474203.1">
    <property type="nucleotide sequence ID" value="NZ_JBEZAE010000004.1"/>
</dbReference>
<dbReference type="EC" id="1.-.-.-" evidence="2"/>
<reference evidence="2 3" key="1">
    <citation type="submission" date="2024-06" db="EMBL/GenBank/DDBJ databases">
        <title>The Natural Products Discovery Center: Release of the First 8490 Sequenced Strains for Exploring Actinobacteria Biosynthetic Diversity.</title>
        <authorList>
            <person name="Kalkreuter E."/>
            <person name="Kautsar S.A."/>
            <person name="Yang D."/>
            <person name="Bader C.D."/>
            <person name="Teijaro C.N."/>
            <person name="Fluegel L."/>
            <person name="Davis C.M."/>
            <person name="Simpson J.R."/>
            <person name="Lauterbach L."/>
            <person name="Steele A.D."/>
            <person name="Gui C."/>
            <person name="Meng S."/>
            <person name="Li G."/>
            <person name="Viehrig K."/>
            <person name="Ye F."/>
            <person name="Su P."/>
            <person name="Kiefer A.F."/>
            <person name="Nichols A."/>
            <person name="Cepeda A.J."/>
            <person name="Yan W."/>
            <person name="Fan B."/>
            <person name="Jiang Y."/>
            <person name="Adhikari A."/>
            <person name="Zheng C.-J."/>
            <person name="Schuster L."/>
            <person name="Cowan T.M."/>
            <person name="Smanski M.J."/>
            <person name="Chevrette M.G."/>
            <person name="De Carvalho L.P.S."/>
            <person name="Shen B."/>
        </authorList>
    </citation>
    <scope>NUCLEOTIDE SEQUENCE [LARGE SCALE GENOMIC DNA]</scope>
    <source>
        <strain evidence="2 3">NPDC045974</strain>
    </source>
</reference>
<dbReference type="PANTHER" id="PTHR42685">
    <property type="entry name" value="GERANYLGERANYL DIPHOSPHATE REDUCTASE"/>
    <property type="match status" value="1"/>
</dbReference>
<accession>A0ABV3C7D1</accession>